<dbReference type="InterPro" id="IPR011344">
    <property type="entry name" value="ssDNA-bd"/>
</dbReference>
<feature type="compositionally biased region" description="Polar residues" evidence="3">
    <location>
        <begin position="335"/>
        <end position="344"/>
    </location>
</feature>
<proteinExistence type="predicted"/>
<accession>A0ABR0UV89</accession>
<evidence type="ECO:0000313" key="5">
    <source>
        <dbReference type="EMBL" id="KAK6126198.1"/>
    </source>
</evidence>
<dbReference type="InterPro" id="IPR000424">
    <property type="entry name" value="Primosome_PriB/ssb"/>
</dbReference>
<evidence type="ECO:0000313" key="6">
    <source>
        <dbReference type="Proteomes" id="UP001318860"/>
    </source>
</evidence>
<dbReference type="PANTHER" id="PTHR10302:SF23">
    <property type="entry name" value="PROTEIN OSB4, CHLOROPLASTIC"/>
    <property type="match status" value="1"/>
</dbReference>
<feature type="region of interest" description="Disordered" evidence="3">
    <location>
        <begin position="124"/>
        <end position="157"/>
    </location>
</feature>
<keyword evidence="4" id="KW-0732">Signal</keyword>
<feature type="signal peptide" evidence="4">
    <location>
        <begin position="1"/>
        <end position="21"/>
    </location>
</feature>
<feature type="compositionally biased region" description="Basic and acidic residues" evidence="3">
    <location>
        <begin position="351"/>
        <end position="366"/>
    </location>
</feature>
<sequence length="518" mass="57940">MFGGWALILDLFVLFLLRTYSVTTPDISRSGRAGRSGEAITLYTEADVPFLRNVANVIAASGCEERLVAIVHLPRALLRVPDPDPLPEVMNLLARAKLSARIRLFTLHPITSLQQSNLYSTKTAPYSQKTQRLTNDRTQKPSEQSSSFSQRFKKQTGAKIDWPKPIEIPYQAKVANSVNLIGHIKTPVQFGAAPDGKDFAATVISQENSGENSSVLIPVVFEGDLAHVVACHVKENDCVFVSGQLSTEPMRFDLNGGLGKFHLVAENLNFVEGFVRKVSAKKQQVSFSGVEIEKPKSKKIEEVIKKVDDDEDFNRKWQNALENAKVKRFSGENDWASSSVTKPSENVAESKPGKGDDNANKKKNGDQSLDLWKDLVKSPLQWWDYRNHKSNGLVKEKFPDFKHKATGDSLWIDSAPGWVLAELGNLEFDVKFIKAKQMQGVGEGIGESKKVGKGEDSWKNLVENPNKWWDNRLDKRNPRAPDFKHKETGEGLWLSDTPDWALSRLPVLKDSKMNLQAF</sequence>
<dbReference type="PANTHER" id="PTHR10302">
    <property type="entry name" value="SINGLE-STRANDED DNA-BINDING PROTEIN"/>
    <property type="match status" value="1"/>
</dbReference>
<gene>
    <name evidence="5" type="ORF">DH2020_040079</name>
</gene>
<protein>
    <submittedName>
        <fullName evidence="5">Uncharacterized protein</fullName>
    </submittedName>
</protein>
<dbReference type="Gene3D" id="2.40.50.140">
    <property type="entry name" value="Nucleic acid-binding proteins"/>
    <property type="match status" value="1"/>
</dbReference>
<evidence type="ECO:0000256" key="3">
    <source>
        <dbReference type="SAM" id="MobiDB-lite"/>
    </source>
</evidence>
<reference evidence="5 6" key="1">
    <citation type="journal article" date="2021" name="Comput. Struct. Biotechnol. J.">
        <title>De novo genome assembly of the potent medicinal plant Rehmannia glutinosa using nanopore technology.</title>
        <authorList>
            <person name="Ma L."/>
            <person name="Dong C."/>
            <person name="Song C."/>
            <person name="Wang X."/>
            <person name="Zheng X."/>
            <person name="Niu Y."/>
            <person name="Chen S."/>
            <person name="Feng W."/>
        </authorList>
    </citation>
    <scope>NUCLEOTIDE SEQUENCE [LARGE SCALE GENOMIC DNA]</scope>
    <source>
        <strain evidence="5">DH-2019</strain>
    </source>
</reference>
<keyword evidence="6" id="KW-1185">Reference proteome</keyword>
<evidence type="ECO:0000256" key="2">
    <source>
        <dbReference type="PROSITE-ProRule" id="PRU00252"/>
    </source>
</evidence>
<feature type="compositionally biased region" description="Low complexity" evidence="3">
    <location>
        <begin position="141"/>
        <end position="150"/>
    </location>
</feature>
<keyword evidence="1 2" id="KW-0238">DNA-binding</keyword>
<evidence type="ECO:0000256" key="1">
    <source>
        <dbReference type="ARBA" id="ARBA00023125"/>
    </source>
</evidence>
<feature type="compositionally biased region" description="Polar residues" evidence="3">
    <location>
        <begin position="124"/>
        <end position="133"/>
    </location>
</feature>
<comment type="caution">
    <text evidence="5">The sequence shown here is derived from an EMBL/GenBank/DDBJ whole genome shotgun (WGS) entry which is preliminary data.</text>
</comment>
<dbReference type="EMBL" id="JABTTQ020002061">
    <property type="protein sequence ID" value="KAK6126198.1"/>
    <property type="molecule type" value="Genomic_DNA"/>
</dbReference>
<dbReference type="SUPFAM" id="SSF50249">
    <property type="entry name" value="Nucleic acid-binding proteins"/>
    <property type="match status" value="1"/>
</dbReference>
<feature type="region of interest" description="Disordered" evidence="3">
    <location>
        <begin position="332"/>
        <end position="366"/>
    </location>
</feature>
<feature type="chain" id="PRO_5045875947" evidence="4">
    <location>
        <begin position="22"/>
        <end position="518"/>
    </location>
</feature>
<organism evidence="5 6">
    <name type="scientific">Rehmannia glutinosa</name>
    <name type="common">Chinese foxglove</name>
    <dbReference type="NCBI Taxonomy" id="99300"/>
    <lineage>
        <taxon>Eukaryota</taxon>
        <taxon>Viridiplantae</taxon>
        <taxon>Streptophyta</taxon>
        <taxon>Embryophyta</taxon>
        <taxon>Tracheophyta</taxon>
        <taxon>Spermatophyta</taxon>
        <taxon>Magnoliopsida</taxon>
        <taxon>eudicotyledons</taxon>
        <taxon>Gunneridae</taxon>
        <taxon>Pentapetalae</taxon>
        <taxon>asterids</taxon>
        <taxon>lamiids</taxon>
        <taxon>Lamiales</taxon>
        <taxon>Orobanchaceae</taxon>
        <taxon>Rehmannieae</taxon>
        <taxon>Rehmannia</taxon>
    </lineage>
</organism>
<evidence type="ECO:0000256" key="4">
    <source>
        <dbReference type="SAM" id="SignalP"/>
    </source>
</evidence>
<name>A0ABR0UV89_REHGL</name>
<dbReference type="Proteomes" id="UP001318860">
    <property type="component" value="Unassembled WGS sequence"/>
</dbReference>
<dbReference type="InterPro" id="IPR012340">
    <property type="entry name" value="NA-bd_OB-fold"/>
</dbReference>
<dbReference type="PROSITE" id="PS50935">
    <property type="entry name" value="SSB"/>
    <property type="match status" value="1"/>
</dbReference>